<keyword evidence="1" id="KW-0732">Signal</keyword>
<accession>A0A6L9LES0</accession>
<dbReference type="EMBL" id="JAAFZH010000003">
    <property type="protein sequence ID" value="NDU95179.1"/>
    <property type="molecule type" value="Genomic_DNA"/>
</dbReference>
<gene>
    <name evidence="2" type="ORF">GK108_09865</name>
</gene>
<proteinExistence type="predicted"/>
<dbReference type="Proteomes" id="UP000474175">
    <property type="component" value="Unassembled WGS sequence"/>
</dbReference>
<evidence type="ECO:0008006" key="4">
    <source>
        <dbReference type="Google" id="ProtNLM"/>
    </source>
</evidence>
<evidence type="ECO:0000256" key="1">
    <source>
        <dbReference type="SAM" id="SignalP"/>
    </source>
</evidence>
<feature type="chain" id="PRO_5027076723" description="Secretion system C-terminal sorting domain-containing protein" evidence="1">
    <location>
        <begin position="21"/>
        <end position="124"/>
    </location>
</feature>
<dbReference type="RefSeq" id="WP_163946634.1">
    <property type="nucleotide sequence ID" value="NZ_JAAFZH010000003.1"/>
</dbReference>
<sequence length="124" mass="13900">MLPLMSKLALSLLMTSTVLTDPTTPKSTSVEASAFVTIDKQVRVSVVKPADTSVDILLRDSENQVVYRQSLNRKDEKYAVKLNVEQLADGKYELEVRSAKNSIRKQLDLSTKPVQQTNRVIAMY</sequence>
<reference evidence="2 3" key="1">
    <citation type="submission" date="2020-02" db="EMBL/GenBank/DDBJ databases">
        <title>Draft genome sequence of two Spirosoma agri KCTC 52727 and Spirosoma terrae KCTC 52035.</title>
        <authorList>
            <person name="Rojas J."/>
            <person name="Ambika Manirajan B."/>
            <person name="Suarez C."/>
            <person name="Ratering S."/>
            <person name="Schnell S."/>
        </authorList>
    </citation>
    <scope>NUCLEOTIDE SEQUENCE [LARGE SCALE GENOMIC DNA]</scope>
    <source>
        <strain evidence="2 3">KCTC 52035</strain>
    </source>
</reference>
<name>A0A6L9LES0_9BACT</name>
<protein>
    <recommendedName>
        <fullName evidence="4">Secretion system C-terminal sorting domain-containing protein</fullName>
    </recommendedName>
</protein>
<organism evidence="2 3">
    <name type="scientific">Spirosoma terrae</name>
    <dbReference type="NCBI Taxonomy" id="1968276"/>
    <lineage>
        <taxon>Bacteria</taxon>
        <taxon>Pseudomonadati</taxon>
        <taxon>Bacteroidota</taxon>
        <taxon>Cytophagia</taxon>
        <taxon>Cytophagales</taxon>
        <taxon>Cytophagaceae</taxon>
        <taxon>Spirosoma</taxon>
    </lineage>
</organism>
<evidence type="ECO:0000313" key="2">
    <source>
        <dbReference type="EMBL" id="NDU95179.1"/>
    </source>
</evidence>
<evidence type="ECO:0000313" key="3">
    <source>
        <dbReference type="Proteomes" id="UP000474175"/>
    </source>
</evidence>
<dbReference type="AlphaFoldDB" id="A0A6L9LES0"/>
<keyword evidence="3" id="KW-1185">Reference proteome</keyword>
<dbReference type="Gene3D" id="2.60.40.3080">
    <property type="match status" value="1"/>
</dbReference>
<feature type="signal peptide" evidence="1">
    <location>
        <begin position="1"/>
        <end position="20"/>
    </location>
</feature>
<comment type="caution">
    <text evidence="2">The sequence shown here is derived from an EMBL/GenBank/DDBJ whole genome shotgun (WGS) entry which is preliminary data.</text>
</comment>